<protein>
    <submittedName>
        <fullName evidence="3">Membrane protein</fullName>
    </submittedName>
</protein>
<feature type="transmembrane region" description="Helical" evidence="1">
    <location>
        <begin position="34"/>
        <end position="54"/>
    </location>
</feature>
<name>A0A8J4EKI0_9ACTN</name>
<dbReference type="Proteomes" id="UP000635606">
    <property type="component" value="Unassembled WGS sequence"/>
</dbReference>
<feature type="transmembrane region" description="Helical" evidence="1">
    <location>
        <begin position="74"/>
        <end position="93"/>
    </location>
</feature>
<keyword evidence="1" id="KW-0812">Transmembrane</keyword>
<keyword evidence="1" id="KW-0472">Membrane</keyword>
<feature type="domain" description="DUF1980" evidence="2">
    <location>
        <begin position="140"/>
        <end position="231"/>
    </location>
</feature>
<dbReference type="EMBL" id="BOPH01000156">
    <property type="protein sequence ID" value="GIJ75387.1"/>
    <property type="molecule type" value="Genomic_DNA"/>
</dbReference>
<feature type="transmembrane region" description="Helical" evidence="1">
    <location>
        <begin position="6"/>
        <end position="22"/>
    </location>
</feature>
<organism evidence="3 4">
    <name type="scientific">Virgisporangium ochraceum</name>
    <dbReference type="NCBI Taxonomy" id="65505"/>
    <lineage>
        <taxon>Bacteria</taxon>
        <taxon>Bacillati</taxon>
        <taxon>Actinomycetota</taxon>
        <taxon>Actinomycetes</taxon>
        <taxon>Micromonosporales</taxon>
        <taxon>Micromonosporaceae</taxon>
        <taxon>Virgisporangium</taxon>
    </lineage>
</organism>
<evidence type="ECO:0000256" key="1">
    <source>
        <dbReference type="SAM" id="Phobius"/>
    </source>
</evidence>
<dbReference type="Pfam" id="PF21537">
    <property type="entry name" value="DUF1980_C"/>
    <property type="match status" value="1"/>
</dbReference>
<gene>
    <name evidence="3" type="primary">ycgQ_2</name>
    <name evidence="3" type="ORF">Voc01_103040</name>
</gene>
<dbReference type="RefSeq" id="WP_203935150.1">
    <property type="nucleotide sequence ID" value="NZ_BOPH01000156.1"/>
</dbReference>
<evidence type="ECO:0000313" key="3">
    <source>
        <dbReference type="EMBL" id="GIJ75387.1"/>
    </source>
</evidence>
<dbReference type="InterPro" id="IPR048447">
    <property type="entry name" value="DUF1980_C"/>
</dbReference>
<comment type="caution">
    <text evidence="3">The sequence shown here is derived from an EMBL/GenBank/DDBJ whole genome shotgun (WGS) entry which is preliminary data.</text>
</comment>
<accession>A0A8J4EKI0</accession>
<evidence type="ECO:0000259" key="2">
    <source>
        <dbReference type="Pfam" id="PF21537"/>
    </source>
</evidence>
<dbReference type="AlphaFoldDB" id="A0A8J4EKI0"/>
<reference evidence="3" key="1">
    <citation type="submission" date="2021-01" db="EMBL/GenBank/DDBJ databases">
        <title>Whole genome shotgun sequence of Virgisporangium ochraceum NBRC 16418.</title>
        <authorList>
            <person name="Komaki H."/>
            <person name="Tamura T."/>
        </authorList>
    </citation>
    <scope>NUCLEOTIDE SEQUENCE</scope>
    <source>
        <strain evidence="3">NBRC 16418</strain>
    </source>
</reference>
<dbReference type="InterPro" id="IPR015402">
    <property type="entry name" value="DUF1980"/>
</dbReference>
<keyword evidence="1" id="KW-1133">Transmembrane helix</keyword>
<proteinExistence type="predicted"/>
<keyword evidence="4" id="KW-1185">Reference proteome</keyword>
<sequence length="233" mass="24761">MNRETQGIVTGLVGGAVLYAALTDTYLRYVKAGLRPLLILTAVLLLATAAVTLWQEYRSHRKENDGHDHGGSRLSWLLVAPVLALVVAAPPALGSYTADRAGTALQRPTGFADLPAGDPLPMRVMDYAARAAFDGGRSLEGRRIELTGFLSYGRAGTPYLTRMTLNCCAADAQPIKVGLAGTVPAGLKADTWLRVTGTYTAHVAKDDINGGPIPSIEVVEVHRVGAPPQQYEN</sequence>
<dbReference type="NCBIfam" id="TIGR03943">
    <property type="entry name" value="TIGR03943 family putative permease subunit"/>
    <property type="match status" value="1"/>
</dbReference>
<evidence type="ECO:0000313" key="4">
    <source>
        <dbReference type="Proteomes" id="UP000635606"/>
    </source>
</evidence>